<dbReference type="EMBL" id="GGEC01080265">
    <property type="protein sequence ID" value="MBX60749.1"/>
    <property type="molecule type" value="Transcribed_RNA"/>
</dbReference>
<protein>
    <submittedName>
        <fullName evidence="1">Uncharacterized protein</fullName>
    </submittedName>
</protein>
<organism evidence="1">
    <name type="scientific">Rhizophora mucronata</name>
    <name type="common">Asiatic mangrove</name>
    <dbReference type="NCBI Taxonomy" id="61149"/>
    <lineage>
        <taxon>Eukaryota</taxon>
        <taxon>Viridiplantae</taxon>
        <taxon>Streptophyta</taxon>
        <taxon>Embryophyta</taxon>
        <taxon>Tracheophyta</taxon>
        <taxon>Spermatophyta</taxon>
        <taxon>Magnoliopsida</taxon>
        <taxon>eudicotyledons</taxon>
        <taxon>Gunneridae</taxon>
        <taxon>Pentapetalae</taxon>
        <taxon>rosids</taxon>
        <taxon>fabids</taxon>
        <taxon>Malpighiales</taxon>
        <taxon>Rhizophoraceae</taxon>
        <taxon>Rhizophora</taxon>
    </lineage>
</organism>
<reference evidence="1" key="1">
    <citation type="submission" date="2018-02" db="EMBL/GenBank/DDBJ databases">
        <title>Rhizophora mucronata_Transcriptome.</title>
        <authorList>
            <person name="Meera S.P."/>
            <person name="Sreeshan A."/>
            <person name="Augustine A."/>
        </authorList>
    </citation>
    <scope>NUCLEOTIDE SEQUENCE</scope>
    <source>
        <tissue evidence="1">Leaf</tissue>
    </source>
</reference>
<sequence length="11" mass="1256">MTDNFGERSSL</sequence>
<evidence type="ECO:0000313" key="1">
    <source>
        <dbReference type="EMBL" id="MBX60749.1"/>
    </source>
</evidence>
<name>A0A2P2Q1G7_RHIMU</name>
<accession>A0A2P2Q1G7</accession>
<proteinExistence type="predicted"/>